<feature type="compositionally biased region" description="Pro residues" evidence="1">
    <location>
        <begin position="596"/>
        <end position="609"/>
    </location>
</feature>
<feature type="region of interest" description="Disordered" evidence="1">
    <location>
        <begin position="591"/>
        <end position="641"/>
    </location>
</feature>
<protein>
    <submittedName>
        <fullName evidence="2">Uncharacterized protein</fullName>
    </submittedName>
</protein>
<feature type="compositionally biased region" description="Basic and acidic residues" evidence="1">
    <location>
        <begin position="80"/>
        <end position="99"/>
    </location>
</feature>
<dbReference type="AlphaFoldDB" id="A0A8S9P996"/>
<feature type="compositionally biased region" description="Basic and acidic residues" evidence="1">
    <location>
        <begin position="302"/>
        <end position="321"/>
    </location>
</feature>
<feature type="compositionally biased region" description="Pro residues" evidence="1">
    <location>
        <begin position="119"/>
        <end position="132"/>
    </location>
</feature>
<reference evidence="2" key="1">
    <citation type="submission" date="2019-12" db="EMBL/GenBank/DDBJ databases">
        <title>Genome sequencing and annotation of Brassica cretica.</title>
        <authorList>
            <person name="Studholme D.J."/>
            <person name="Sarris P."/>
        </authorList>
    </citation>
    <scope>NUCLEOTIDE SEQUENCE</scope>
    <source>
        <strain evidence="2">PFS-109/04</strain>
        <tissue evidence="2">Leaf</tissue>
    </source>
</reference>
<feature type="region of interest" description="Disordered" evidence="1">
    <location>
        <begin position="1"/>
        <end position="42"/>
    </location>
</feature>
<sequence>MSFGGSHWCRPMSMDAHRSTDHDEDRSTDYSTNRSTLSAESTAECSAVRIMTHEEFTEKHPHPPSPFYFKIDRQHEPAIDRQRETDIDRPPSPPIDRRTPLTYRVRLPSIDSNRINALRPPPKPLANPPEPTTNPSDTTPEPMQVDMTTKRRVLRKRKEKIPKHLKREANKKEMDGFIKRVLRLPVEKQFDEVYYTHRLWMFFRETKEAEEDIRRMFHYIREMLKLRITLKKKSDPGKFAIPYHDEDRSTDYSTNRSTLSAESTAECSAVRIMTHEEFTEKHPHPPSPFYFKIDRQHEPAIDRQRETDIDRPPSPPIDRRTPLTYRVRLPSIDSNRINALRPPPKPLANPPEPTTNPSDTTPEPMQVDMTTKRRVLRKRKEKIPKHLKREANKKEMDGFIKRVLRLPVEKQFDEVYYTHRLWMFFRETKEAEEDIRRMFHYIREMLKLRITLKKKSDPGKFAIPCMVNIVELGNDLGYIAACHCGAEYETEYSESIETHTVTSIDSNESTMTDERYPTSLDGMQPVDHSTLPDQYCPDFAFQQPNKNGRDDYSIGSWADSGFHESFAGETVILSSNEDPTEEYDEDYWNNQINALRPPPKPLANPPEPTTNPSDTTPEPMQVDEATKGRVLKKRKEKIPKHLKREANEKEMDGFTKRVLRIPVEKHFDKVYYTHRKQPVDHSTLPDQYYPDFAFQQPNKNGRDDYSISSWADSGFHESFAVETVILSSNEDPTEEYDEDYWKERATEIAM</sequence>
<feature type="compositionally biased region" description="Basic and acidic residues" evidence="1">
    <location>
        <begin position="15"/>
        <end position="28"/>
    </location>
</feature>
<evidence type="ECO:0000313" key="2">
    <source>
        <dbReference type="EMBL" id="KAF3509727.1"/>
    </source>
</evidence>
<feature type="compositionally biased region" description="Basic residues" evidence="1">
    <location>
        <begin position="629"/>
        <end position="641"/>
    </location>
</feature>
<feature type="compositionally biased region" description="Polar residues" evidence="1">
    <location>
        <begin position="29"/>
        <end position="42"/>
    </location>
</feature>
<accession>A0A8S9P996</accession>
<evidence type="ECO:0000313" key="3">
    <source>
        <dbReference type="Proteomes" id="UP000712600"/>
    </source>
</evidence>
<proteinExistence type="predicted"/>
<name>A0A8S9P996_BRACR</name>
<feature type="region of interest" description="Disordered" evidence="1">
    <location>
        <begin position="80"/>
        <end position="144"/>
    </location>
</feature>
<gene>
    <name evidence="2" type="ORF">F2Q69_00006269</name>
</gene>
<comment type="caution">
    <text evidence="2">The sequence shown here is derived from an EMBL/GenBank/DDBJ whole genome shotgun (WGS) entry which is preliminary data.</text>
</comment>
<feature type="region of interest" description="Disordered" evidence="1">
    <location>
        <begin position="302"/>
        <end position="366"/>
    </location>
</feature>
<dbReference type="Proteomes" id="UP000712600">
    <property type="component" value="Unassembled WGS sequence"/>
</dbReference>
<evidence type="ECO:0000256" key="1">
    <source>
        <dbReference type="SAM" id="MobiDB-lite"/>
    </source>
</evidence>
<feature type="compositionally biased region" description="Pro residues" evidence="1">
    <location>
        <begin position="341"/>
        <end position="354"/>
    </location>
</feature>
<dbReference type="EMBL" id="QGKX02001521">
    <property type="protein sequence ID" value="KAF3509727.1"/>
    <property type="molecule type" value="Genomic_DNA"/>
</dbReference>
<organism evidence="2 3">
    <name type="scientific">Brassica cretica</name>
    <name type="common">Mustard</name>
    <dbReference type="NCBI Taxonomy" id="69181"/>
    <lineage>
        <taxon>Eukaryota</taxon>
        <taxon>Viridiplantae</taxon>
        <taxon>Streptophyta</taxon>
        <taxon>Embryophyta</taxon>
        <taxon>Tracheophyta</taxon>
        <taxon>Spermatophyta</taxon>
        <taxon>Magnoliopsida</taxon>
        <taxon>eudicotyledons</taxon>
        <taxon>Gunneridae</taxon>
        <taxon>Pentapetalae</taxon>
        <taxon>rosids</taxon>
        <taxon>malvids</taxon>
        <taxon>Brassicales</taxon>
        <taxon>Brassicaceae</taxon>
        <taxon>Brassiceae</taxon>
        <taxon>Brassica</taxon>
    </lineage>
</organism>